<dbReference type="InterPro" id="IPR018077">
    <property type="entry name" value="Glyco_hydro_fam25_subgr"/>
</dbReference>
<accession>A0ABX5Q707</accession>
<proteinExistence type="inferred from homology"/>
<organism evidence="4 5">
    <name type="scientific">Sporolactobacillus terrae</name>
    <dbReference type="NCBI Taxonomy" id="269673"/>
    <lineage>
        <taxon>Bacteria</taxon>
        <taxon>Bacillati</taxon>
        <taxon>Bacillota</taxon>
        <taxon>Bacilli</taxon>
        <taxon>Bacillales</taxon>
        <taxon>Sporolactobacillaceae</taxon>
        <taxon>Sporolactobacillus</taxon>
    </lineage>
</organism>
<protein>
    <recommendedName>
        <fullName evidence="6">Lysozyme</fullName>
    </recommendedName>
</protein>
<evidence type="ECO:0000256" key="3">
    <source>
        <dbReference type="ARBA" id="ARBA00023295"/>
    </source>
</evidence>
<dbReference type="Gene3D" id="3.20.20.80">
    <property type="entry name" value="Glycosidases"/>
    <property type="match status" value="1"/>
</dbReference>
<dbReference type="Pfam" id="PF01183">
    <property type="entry name" value="Glyco_hydro_25"/>
    <property type="match status" value="1"/>
</dbReference>
<gene>
    <name evidence="4" type="ORF">C0674_07165</name>
</gene>
<sequence>MVEIKGVDVARYQGDIDFKKVKDAGYKFMIAKATEGSEAGSRIVDPYFKKNIAGAKAAGLAVHAYHFFRGVSEADARAEAQWLLKNIKGLPLGYLFADVEAGTLTSDRAKLTAYVNAFLDELAVYCHRKSPVMPCFWDT</sequence>
<dbReference type="SMART" id="SM00641">
    <property type="entry name" value="Glyco_25"/>
    <property type="match status" value="1"/>
</dbReference>
<dbReference type="RefSeq" id="WP_128166627.1">
    <property type="nucleotide sequence ID" value="NZ_CP025688.1"/>
</dbReference>
<dbReference type="Proteomes" id="UP000285882">
    <property type="component" value="Chromosome"/>
</dbReference>
<dbReference type="EMBL" id="CP025688">
    <property type="protein sequence ID" value="QAA22423.1"/>
    <property type="molecule type" value="Genomic_DNA"/>
</dbReference>
<evidence type="ECO:0000256" key="1">
    <source>
        <dbReference type="ARBA" id="ARBA00010646"/>
    </source>
</evidence>
<evidence type="ECO:0000313" key="4">
    <source>
        <dbReference type="EMBL" id="QAA22423.1"/>
    </source>
</evidence>
<keyword evidence="3" id="KW-0326">Glycosidase</keyword>
<evidence type="ECO:0008006" key="6">
    <source>
        <dbReference type="Google" id="ProtNLM"/>
    </source>
</evidence>
<evidence type="ECO:0000313" key="5">
    <source>
        <dbReference type="Proteomes" id="UP000285882"/>
    </source>
</evidence>
<keyword evidence="2" id="KW-0378">Hydrolase</keyword>
<dbReference type="CDD" id="cd00599">
    <property type="entry name" value="GH25_muramidase"/>
    <property type="match status" value="1"/>
</dbReference>
<name>A0ABX5Q707_9BACL</name>
<dbReference type="PANTHER" id="PTHR34135:SF2">
    <property type="entry name" value="LYSOZYME"/>
    <property type="match status" value="1"/>
</dbReference>
<dbReference type="PROSITE" id="PS51904">
    <property type="entry name" value="GLYCOSYL_HYDROL_F25_2"/>
    <property type="match status" value="1"/>
</dbReference>
<reference evidence="4 5" key="1">
    <citation type="submission" date="2018-01" db="EMBL/GenBank/DDBJ databases">
        <title>Complete genome sequencing of Sporolactobacillus terrae DLG3.</title>
        <authorList>
            <person name="Nam Y.-D."/>
            <person name="Kang J."/>
            <person name="Chung W.-H."/>
        </authorList>
    </citation>
    <scope>NUCLEOTIDE SEQUENCE [LARGE SCALE GENOMIC DNA]</scope>
    <source>
        <strain evidence="4 5">DLG3</strain>
    </source>
</reference>
<evidence type="ECO:0000256" key="2">
    <source>
        <dbReference type="ARBA" id="ARBA00022801"/>
    </source>
</evidence>
<dbReference type="SUPFAM" id="SSF51445">
    <property type="entry name" value="(Trans)glycosidases"/>
    <property type="match status" value="1"/>
</dbReference>
<dbReference type="InterPro" id="IPR002053">
    <property type="entry name" value="Glyco_hydro_25"/>
</dbReference>
<comment type="similarity">
    <text evidence="1">Belongs to the glycosyl hydrolase 25 family.</text>
</comment>
<keyword evidence="5" id="KW-1185">Reference proteome</keyword>
<dbReference type="InterPro" id="IPR017853">
    <property type="entry name" value="GH"/>
</dbReference>
<dbReference type="PANTHER" id="PTHR34135">
    <property type="entry name" value="LYSOZYME"/>
    <property type="match status" value="1"/>
</dbReference>